<protein>
    <submittedName>
        <fullName evidence="6">TraR/DksA C4-type zinc finger protein</fullName>
    </submittedName>
</protein>
<evidence type="ECO:0000259" key="5">
    <source>
        <dbReference type="Pfam" id="PF01258"/>
    </source>
</evidence>
<evidence type="ECO:0000256" key="1">
    <source>
        <dbReference type="ARBA" id="ARBA00022723"/>
    </source>
</evidence>
<keyword evidence="7" id="KW-1185">Reference proteome</keyword>
<evidence type="ECO:0000313" key="6">
    <source>
        <dbReference type="EMBL" id="MBM0234134.1"/>
    </source>
</evidence>
<dbReference type="PANTHER" id="PTHR33823">
    <property type="entry name" value="RNA POLYMERASE-BINDING TRANSCRIPTION FACTOR DKSA-RELATED"/>
    <property type="match status" value="1"/>
</dbReference>
<keyword evidence="3" id="KW-0862">Zinc</keyword>
<accession>A0ABS1XXZ4</accession>
<evidence type="ECO:0000256" key="2">
    <source>
        <dbReference type="ARBA" id="ARBA00022771"/>
    </source>
</evidence>
<dbReference type="PROSITE" id="PS01102">
    <property type="entry name" value="ZF_DKSA_1"/>
    <property type="match status" value="1"/>
</dbReference>
<dbReference type="Gene3D" id="1.20.120.910">
    <property type="entry name" value="DksA, coiled-coil domain"/>
    <property type="match status" value="1"/>
</dbReference>
<organism evidence="6 7">
    <name type="scientific">Micromonospora parastrephiae</name>
    <dbReference type="NCBI Taxonomy" id="2806101"/>
    <lineage>
        <taxon>Bacteria</taxon>
        <taxon>Bacillati</taxon>
        <taxon>Actinomycetota</taxon>
        <taxon>Actinomycetes</taxon>
        <taxon>Micromonosporales</taxon>
        <taxon>Micromonosporaceae</taxon>
        <taxon>Micromonospora</taxon>
    </lineage>
</organism>
<proteinExistence type="predicted"/>
<evidence type="ECO:0000256" key="3">
    <source>
        <dbReference type="ARBA" id="ARBA00022833"/>
    </source>
</evidence>
<dbReference type="RefSeq" id="WP_203177242.1">
    <property type="nucleotide sequence ID" value="NZ_JAEVHM010000120.1"/>
</dbReference>
<feature type="zinc finger region" description="dksA C4-type" evidence="4">
    <location>
        <begin position="89"/>
        <end position="113"/>
    </location>
</feature>
<dbReference type="InterPro" id="IPR020458">
    <property type="entry name" value="Znf_DskA_TraR_CS"/>
</dbReference>
<sequence>MDRESSAIRADLLRRRDETAAQAAALEGDLRSLFEASRSSNADDEHDPEGSTIAFERAQLSAVLDAARRRLAELDVALNRVDAGSYGVCERCSRPIPAERLAARPSARTCVACASRR</sequence>
<dbReference type="EMBL" id="JAEVHM010000120">
    <property type="protein sequence ID" value="MBM0234134.1"/>
    <property type="molecule type" value="Genomic_DNA"/>
</dbReference>
<gene>
    <name evidence="6" type="ORF">JNW91_21185</name>
</gene>
<name>A0ABS1XXZ4_9ACTN</name>
<feature type="domain" description="Zinc finger DksA/TraR C4-type" evidence="5">
    <location>
        <begin position="84"/>
        <end position="116"/>
    </location>
</feature>
<keyword evidence="2" id="KW-0863">Zinc-finger</keyword>
<dbReference type="Proteomes" id="UP000601027">
    <property type="component" value="Unassembled WGS sequence"/>
</dbReference>
<dbReference type="PANTHER" id="PTHR33823:SF4">
    <property type="entry name" value="GENERAL STRESS PROTEIN 16O"/>
    <property type="match status" value="1"/>
</dbReference>
<evidence type="ECO:0000256" key="4">
    <source>
        <dbReference type="PROSITE-ProRule" id="PRU00510"/>
    </source>
</evidence>
<keyword evidence="1" id="KW-0479">Metal-binding</keyword>
<dbReference type="InterPro" id="IPR000962">
    <property type="entry name" value="Znf_DskA_TraR"/>
</dbReference>
<comment type="caution">
    <text evidence="6">The sequence shown here is derived from an EMBL/GenBank/DDBJ whole genome shotgun (WGS) entry which is preliminary data.</text>
</comment>
<dbReference type="SUPFAM" id="SSF57716">
    <property type="entry name" value="Glucocorticoid receptor-like (DNA-binding domain)"/>
    <property type="match status" value="1"/>
</dbReference>
<reference evidence="6 7" key="1">
    <citation type="submission" date="2021-01" db="EMBL/GenBank/DDBJ databases">
        <title>Draft genome sequence of Micromonospora sp. strain STR1_7.</title>
        <authorList>
            <person name="Karlyshev A."/>
            <person name="Jawad R."/>
        </authorList>
    </citation>
    <scope>NUCLEOTIDE SEQUENCE [LARGE SCALE GENOMIC DNA]</scope>
    <source>
        <strain evidence="6 7">STR1-7</strain>
    </source>
</reference>
<evidence type="ECO:0000313" key="7">
    <source>
        <dbReference type="Proteomes" id="UP000601027"/>
    </source>
</evidence>
<dbReference type="PROSITE" id="PS51128">
    <property type="entry name" value="ZF_DKSA_2"/>
    <property type="match status" value="1"/>
</dbReference>
<dbReference type="Pfam" id="PF01258">
    <property type="entry name" value="zf-dskA_traR"/>
    <property type="match status" value="1"/>
</dbReference>